<dbReference type="AlphaFoldDB" id="A0A6M3K5Q4"/>
<accession>A0A6M3K5Q4</accession>
<proteinExistence type="predicted"/>
<dbReference type="EMBL" id="MT142264">
    <property type="protein sequence ID" value="QJA77128.1"/>
    <property type="molecule type" value="Genomic_DNA"/>
</dbReference>
<dbReference type="InterPro" id="IPR049718">
    <property type="entry name" value="AKO59007-like"/>
</dbReference>
<organism evidence="2">
    <name type="scientific">viral metagenome</name>
    <dbReference type="NCBI Taxonomy" id="1070528"/>
    <lineage>
        <taxon>unclassified sequences</taxon>
        <taxon>metagenomes</taxon>
        <taxon>organismal metagenomes</taxon>
    </lineage>
</organism>
<dbReference type="NCBIfam" id="NF033394">
    <property type="entry name" value="capsid_maj_Podo"/>
    <property type="match status" value="1"/>
</dbReference>
<gene>
    <name evidence="2" type="ORF">MM415A01360_0012</name>
    <name evidence="1" type="ORF">MM415B00728_0020</name>
</gene>
<evidence type="ECO:0000313" key="2">
    <source>
        <dbReference type="EMBL" id="QJA77128.1"/>
    </source>
</evidence>
<reference evidence="2" key="1">
    <citation type="submission" date="2020-03" db="EMBL/GenBank/DDBJ databases">
        <title>The deep terrestrial virosphere.</title>
        <authorList>
            <person name="Holmfeldt K."/>
            <person name="Nilsson E."/>
            <person name="Simone D."/>
            <person name="Lopez-Fernandez M."/>
            <person name="Wu X."/>
            <person name="de Brujin I."/>
            <person name="Lundin D."/>
            <person name="Andersson A."/>
            <person name="Bertilsson S."/>
            <person name="Dopson M."/>
        </authorList>
    </citation>
    <scope>NUCLEOTIDE SEQUENCE</scope>
    <source>
        <strain evidence="2">MM415A01360</strain>
        <strain evidence="1">MM415B00728</strain>
    </source>
</reference>
<dbReference type="EMBL" id="MT141480">
    <property type="protein sequence ID" value="QJA62761.1"/>
    <property type="molecule type" value="Genomic_DNA"/>
</dbReference>
<evidence type="ECO:0000313" key="1">
    <source>
        <dbReference type="EMBL" id="QJA62761.1"/>
    </source>
</evidence>
<sequence length="430" mass="46443">MSVFGPYTGGTGATDKLFLEYIMPGLNVEVRENSVLYDRFKTDVDSVTGSRAVFKCLTSSPKSVRPSSTSTLPTAKQGGYSEFVLYMKRGLYAQLQFDGLAIACAKGKGAVMGLLEAELKGMGIQIARKMNRQFWGDGSGRLAQLYAAVSNDTAAYVDGPLFAQDSNGYTPASNFLDEDQEIDIRHSTTGALEAEGITISTISATGTAYDTLTLAEAVTATEDAYIFDHDTYASSQAMGTGVPMGLAGIIEASDPYTGITSTDFQGVDRGTLSWARANEVDMGSVAVTEIKILQTIMECEKFGRVKAIITNDVIWRALFEILQANQAAKPEPAQWGGTTGISFYGGRGGKIPIIYDTDCPDNTMYFIDDDYLQVYAPMKNGMTWMPGDSGILTRVSGKDEWVAGLVYYYNFGTNKPKALGKLYNVKHASA</sequence>
<name>A0A6M3K5Q4_9ZZZZ</name>
<protein>
    <submittedName>
        <fullName evidence="2">Putative capsid protein</fullName>
    </submittedName>
</protein>